<gene>
    <name evidence="6 8" type="primary">tilS</name>
    <name evidence="8" type="ORF">FTW19_24380</name>
</gene>
<evidence type="ECO:0000256" key="3">
    <source>
        <dbReference type="ARBA" id="ARBA00022741"/>
    </source>
</evidence>
<evidence type="ECO:0000256" key="5">
    <source>
        <dbReference type="ARBA" id="ARBA00048539"/>
    </source>
</evidence>
<keyword evidence="1 6" id="KW-0436">Ligase</keyword>
<dbReference type="GO" id="GO:0005524">
    <property type="term" value="F:ATP binding"/>
    <property type="evidence" value="ECO:0007669"/>
    <property type="project" value="UniProtKB-UniRule"/>
</dbReference>
<dbReference type="NCBIfam" id="TIGR02432">
    <property type="entry name" value="lysidine_TilS_N"/>
    <property type="match status" value="1"/>
</dbReference>
<comment type="domain">
    <text evidence="6">The N-terminal region contains the highly conserved SGGXDS motif, predicted to be a P-loop motif involved in ATP binding.</text>
</comment>
<protein>
    <recommendedName>
        <fullName evidence="6">tRNA(Ile)-lysidine synthase</fullName>
        <ecNumber evidence="6">6.3.4.19</ecNumber>
    </recommendedName>
    <alternativeName>
        <fullName evidence="6">tRNA(Ile)-2-lysyl-cytidine synthase</fullName>
    </alternativeName>
    <alternativeName>
        <fullName evidence="6">tRNA(Ile)-lysidine synthetase</fullName>
    </alternativeName>
</protein>
<evidence type="ECO:0000256" key="4">
    <source>
        <dbReference type="ARBA" id="ARBA00022840"/>
    </source>
</evidence>
<organism evidence="8 9">
    <name type="scientific">Terriglobus albidus</name>
    <dbReference type="NCBI Taxonomy" id="1592106"/>
    <lineage>
        <taxon>Bacteria</taxon>
        <taxon>Pseudomonadati</taxon>
        <taxon>Acidobacteriota</taxon>
        <taxon>Terriglobia</taxon>
        <taxon>Terriglobales</taxon>
        <taxon>Acidobacteriaceae</taxon>
        <taxon>Terriglobus</taxon>
    </lineage>
</organism>
<comment type="similarity">
    <text evidence="6">Belongs to the tRNA(Ile)-lysidine synthase family.</text>
</comment>
<evidence type="ECO:0000313" key="9">
    <source>
        <dbReference type="Proteomes" id="UP000321820"/>
    </source>
</evidence>
<dbReference type="InterPro" id="IPR012094">
    <property type="entry name" value="tRNA_Ile_lys_synt"/>
</dbReference>
<dbReference type="InterPro" id="IPR014729">
    <property type="entry name" value="Rossmann-like_a/b/a_fold"/>
</dbReference>
<dbReference type="Gene3D" id="3.40.50.620">
    <property type="entry name" value="HUPs"/>
    <property type="match status" value="1"/>
</dbReference>
<sequence>MAEGALNLNGSLFRVGDRVAVGVSGGADSVALLLALADRRADLGIGLSAVHVEHGIRGAEGEADAAFVQQLCEHLDIPVTVERVDVPARVEREKESIEEAARTLRYQIFAQLDVDAVATAHTQDDQAETVLMKLLRGAWTEGLGAISPVVTGKPKIIRPMLSVSRTEVEAFLRTRGQEWRDDSTNRSLELTRNRVRHELMPLLRQFNPQITPALAQVADLARAEEEFWTGEMARLLPGLVLPGTPVRGGGRSSETAPGARAVAMEIERLRPLSLAARRRVLRGAAAGLGCRLSFVETAKLLAMCGLPGEGWTPDPTVSPKPGAQLHLPGGLRARRTARELQLSRI</sequence>
<dbReference type="PANTHER" id="PTHR43033:SF1">
    <property type="entry name" value="TRNA(ILE)-LYSIDINE SYNTHASE-RELATED"/>
    <property type="match status" value="1"/>
</dbReference>
<dbReference type="SUPFAM" id="SSF52402">
    <property type="entry name" value="Adenine nucleotide alpha hydrolases-like"/>
    <property type="match status" value="1"/>
</dbReference>
<comment type="subcellular location">
    <subcellularLocation>
        <location evidence="6">Cytoplasm</location>
    </subcellularLocation>
</comment>
<comment type="catalytic activity">
    <reaction evidence="5 6">
        <text>cytidine(34) in tRNA(Ile2) + L-lysine + ATP = lysidine(34) in tRNA(Ile2) + AMP + diphosphate + H(+)</text>
        <dbReference type="Rhea" id="RHEA:43744"/>
        <dbReference type="Rhea" id="RHEA-COMP:10625"/>
        <dbReference type="Rhea" id="RHEA-COMP:10670"/>
        <dbReference type="ChEBI" id="CHEBI:15378"/>
        <dbReference type="ChEBI" id="CHEBI:30616"/>
        <dbReference type="ChEBI" id="CHEBI:32551"/>
        <dbReference type="ChEBI" id="CHEBI:33019"/>
        <dbReference type="ChEBI" id="CHEBI:82748"/>
        <dbReference type="ChEBI" id="CHEBI:83665"/>
        <dbReference type="ChEBI" id="CHEBI:456215"/>
        <dbReference type="EC" id="6.3.4.19"/>
    </reaction>
</comment>
<dbReference type="EMBL" id="CP042806">
    <property type="protein sequence ID" value="QEE30859.1"/>
    <property type="molecule type" value="Genomic_DNA"/>
</dbReference>
<dbReference type="InterPro" id="IPR012795">
    <property type="entry name" value="tRNA_Ile_lys_synt_N"/>
</dbReference>
<evidence type="ECO:0000256" key="2">
    <source>
        <dbReference type="ARBA" id="ARBA00022694"/>
    </source>
</evidence>
<evidence type="ECO:0000256" key="1">
    <source>
        <dbReference type="ARBA" id="ARBA00022598"/>
    </source>
</evidence>
<keyword evidence="9" id="KW-1185">Reference proteome</keyword>
<proteinExistence type="inferred from homology"/>
<dbReference type="EC" id="6.3.4.19" evidence="6"/>
<evidence type="ECO:0000313" key="8">
    <source>
        <dbReference type="EMBL" id="QEE30859.1"/>
    </source>
</evidence>
<keyword evidence="4 6" id="KW-0067">ATP-binding</keyword>
<evidence type="ECO:0000256" key="6">
    <source>
        <dbReference type="HAMAP-Rule" id="MF_01161"/>
    </source>
</evidence>
<dbReference type="CDD" id="cd01992">
    <property type="entry name" value="TilS_N"/>
    <property type="match status" value="1"/>
</dbReference>
<dbReference type="Proteomes" id="UP000321820">
    <property type="component" value="Chromosome"/>
</dbReference>
<dbReference type="GO" id="GO:0032267">
    <property type="term" value="F:tRNA(Ile)-lysidine synthase activity"/>
    <property type="evidence" value="ECO:0007669"/>
    <property type="project" value="UniProtKB-EC"/>
</dbReference>
<dbReference type="KEGG" id="talb:FTW19_24380"/>
<dbReference type="Pfam" id="PF01171">
    <property type="entry name" value="ATP_bind_3"/>
    <property type="match status" value="1"/>
</dbReference>
<accession>A0A5B9EGC1</accession>
<dbReference type="SUPFAM" id="SSF82829">
    <property type="entry name" value="MesJ substrate recognition domain-like"/>
    <property type="match status" value="1"/>
</dbReference>
<dbReference type="OrthoDB" id="9807403at2"/>
<comment type="function">
    <text evidence="6">Ligates lysine onto the cytidine present at position 34 of the AUA codon-specific tRNA(Ile) that contains the anticodon CAU, in an ATP-dependent manner. Cytidine is converted to lysidine, thus changing the amino acid specificity of the tRNA from methionine to isoleucine.</text>
</comment>
<dbReference type="AlphaFoldDB" id="A0A5B9EGC1"/>
<feature type="binding site" evidence="6">
    <location>
        <begin position="24"/>
        <end position="29"/>
    </location>
    <ligand>
        <name>ATP</name>
        <dbReference type="ChEBI" id="CHEBI:30616"/>
    </ligand>
</feature>
<evidence type="ECO:0000259" key="7">
    <source>
        <dbReference type="Pfam" id="PF01171"/>
    </source>
</evidence>
<reference evidence="8 9" key="1">
    <citation type="submission" date="2019-08" db="EMBL/GenBank/DDBJ databases">
        <title>Complete genome sequence of Terriglobus albidus strain ORNL.</title>
        <authorList>
            <person name="Podar M."/>
        </authorList>
    </citation>
    <scope>NUCLEOTIDE SEQUENCE [LARGE SCALE GENOMIC DNA]</scope>
    <source>
        <strain evidence="8 9">ORNL</strain>
    </source>
</reference>
<name>A0A5B9EGC1_9BACT</name>
<dbReference type="HAMAP" id="MF_01161">
    <property type="entry name" value="tRNA_Ile_lys_synt"/>
    <property type="match status" value="1"/>
</dbReference>
<dbReference type="InterPro" id="IPR011063">
    <property type="entry name" value="TilS/TtcA_N"/>
</dbReference>
<dbReference type="GO" id="GO:0006400">
    <property type="term" value="P:tRNA modification"/>
    <property type="evidence" value="ECO:0007669"/>
    <property type="project" value="UniProtKB-UniRule"/>
</dbReference>
<keyword evidence="6" id="KW-0963">Cytoplasm</keyword>
<feature type="domain" description="tRNA(Ile)-lysidine/2-thiocytidine synthase N-terminal" evidence="7">
    <location>
        <begin position="19"/>
        <end position="198"/>
    </location>
</feature>
<keyword evidence="2 6" id="KW-0819">tRNA processing</keyword>
<dbReference type="PANTHER" id="PTHR43033">
    <property type="entry name" value="TRNA(ILE)-LYSIDINE SYNTHASE-RELATED"/>
    <property type="match status" value="1"/>
</dbReference>
<keyword evidence="3 6" id="KW-0547">Nucleotide-binding</keyword>
<dbReference type="RefSeq" id="WP_147650155.1">
    <property type="nucleotide sequence ID" value="NZ_CP042806.1"/>
</dbReference>
<dbReference type="GO" id="GO:0005737">
    <property type="term" value="C:cytoplasm"/>
    <property type="evidence" value="ECO:0007669"/>
    <property type="project" value="UniProtKB-SubCell"/>
</dbReference>